<dbReference type="SUPFAM" id="SSF50729">
    <property type="entry name" value="PH domain-like"/>
    <property type="match status" value="1"/>
</dbReference>
<dbReference type="Pfam" id="PF06398">
    <property type="entry name" value="Pex24p"/>
    <property type="match status" value="1"/>
</dbReference>
<reference evidence="8 9" key="1">
    <citation type="submission" date="2024-04" db="EMBL/GenBank/DDBJ databases">
        <authorList>
            <consortium name="Genoscope - CEA"/>
            <person name="William W."/>
        </authorList>
    </citation>
    <scope>NUCLEOTIDE SEQUENCE [LARGE SCALE GENOMIC DNA]</scope>
</reference>
<feature type="compositionally biased region" description="Basic and acidic residues" evidence="5">
    <location>
        <begin position="419"/>
        <end position="428"/>
    </location>
</feature>
<gene>
    <name evidence="8" type="ORF">GSLYS_00021743001</name>
</gene>
<comment type="similarity">
    <text evidence="2">Belongs to the TECPR1 family.</text>
</comment>
<feature type="region of interest" description="Disordered" evidence="5">
    <location>
        <begin position="502"/>
        <end position="552"/>
    </location>
</feature>
<dbReference type="InterPro" id="IPR051513">
    <property type="entry name" value="Tectonin_beta-prop"/>
</dbReference>
<evidence type="ECO:0000259" key="6">
    <source>
        <dbReference type="SMART" id="SM00693"/>
    </source>
</evidence>
<evidence type="ECO:0000259" key="7">
    <source>
        <dbReference type="SMART" id="SM00694"/>
    </source>
</evidence>
<dbReference type="PANTHER" id="PTHR23250:SF1">
    <property type="entry name" value="TECTONIN BETA-PROPELLER REPEAT-CONTAINING PROTEIN 1"/>
    <property type="match status" value="1"/>
</dbReference>
<comment type="subcellular location">
    <subcellularLocation>
        <location evidence="1">Cytoplasmic vesicle</location>
        <location evidence="1">Autophagosome membrane</location>
    </subcellularLocation>
</comment>
<feature type="compositionally biased region" description="Polar residues" evidence="5">
    <location>
        <begin position="534"/>
        <end position="545"/>
    </location>
</feature>
<feature type="compositionally biased region" description="Low complexity" evidence="5">
    <location>
        <begin position="502"/>
        <end position="533"/>
    </location>
</feature>
<name>A0AAV2IQ60_LYMST</name>
<dbReference type="GO" id="GO:0000421">
    <property type="term" value="C:autophagosome membrane"/>
    <property type="evidence" value="ECO:0007669"/>
    <property type="project" value="UniProtKB-SubCell"/>
</dbReference>
<dbReference type="Proteomes" id="UP001497497">
    <property type="component" value="Unassembled WGS sequence"/>
</dbReference>
<comment type="caution">
    <text evidence="8">The sequence shown here is derived from an EMBL/GenBank/DDBJ whole genome shotgun (WGS) entry which is preliminary data.</text>
</comment>
<dbReference type="InterPro" id="IPR011993">
    <property type="entry name" value="PH-like_dom_sf"/>
</dbReference>
<protein>
    <recommendedName>
        <fullName evidence="3">Tectonin beta-propeller repeat-containing protein 1</fullName>
    </recommendedName>
</protein>
<feature type="region of interest" description="Disordered" evidence="5">
    <location>
        <begin position="186"/>
        <end position="219"/>
    </location>
</feature>
<evidence type="ECO:0000313" key="8">
    <source>
        <dbReference type="EMBL" id="CAL1548426.1"/>
    </source>
</evidence>
<keyword evidence="4" id="KW-0677">Repeat</keyword>
<feature type="domain" description="Peroxin/Ferlin" evidence="6">
    <location>
        <begin position="1060"/>
        <end position="1121"/>
    </location>
</feature>
<accession>A0AAV2IQ60</accession>
<proteinExistence type="inferred from homology"/>
<sequence length="1400" mass="154188">MTSKTAYFRTAVTRSDLTGKTWQPIILHEDLSALEQRGFLSEGAVCYCGELDKYCALHDDGRHRSSTTTSSSSTIMEYEEEDNLPSFYSLSSHLDATPPAWSHFAVEDDNVIFEQSDDSPPSPNDEKILFQVQSLAAYQIASNQTNNKQGYETNIRTKTTEESHDDLSLLASTLVHQSSDVLTAIPHSSSSSCQENAPITSTSDVLTAPPHLSSSSCQENASITSTSDVLTAAPHSSSSSCQENASITSTSVLTAPPHLSSSSCQENASITSTSDQSSEIVQCVSYENLALCKDISKPENKVTSDATLNSSISKLLMNIHSSLPTAVLCHDTNTQVVDKHFHNTLQGEATQNLKSLCPDLNTHSSLPTDVLCHETNTQDIDKHFHTKLQGGETESLKSLCLDLKGTIILDAPSSPSEKQSTDLQEKKSLRPQRKKLVSSSNDNDIVFERLKGKRKVRRKSSVSTENNVVNGSPSGDTQLASSDSQLSLDTYSFSFSLTNNSISSDSTSQGSTCSDSVSQDSTCSDSSSQDSTSPVLNSQDPNSQPHPDLDVIDYLPPSTNYFTDIANFTGDLNMHSMPFLSVDYYSGETPLSEHQDIHLNSSQESTNVSTPNVESVQTGLPANSDLVSIQTALPINSDLVSVQPAVIANGDVEYYSLTKDSHQLLSLDSNSYADDIINFATDIISEEEKSRQAISFQPVEVIEYDVERTVTASQPSINILTDSQVGVGDFDLTAVEFTNGQLRDYLPLAELHPSRKLSKYRKSPSLQSPVTKTEINTITQVSVAQPRLCWKWLDATSCVIDNPASVAWLSSTNKESEPAQKVSKISQSLRDDIMRKLVKRNERESQGFKQLELAINRTTWVKKANMQMYRYDRRHHWVPCSVEFEQAITKNSEGCLTVHYQHKKTQKHTQIPLSEMTCVRTCFDLDQPSTLNIHTAMSTIIHQPLVLKANSESEADEWMGHLCAAKASVLNINNAISPGSVWSCTFTGDVFVSPASSTYRKSFDLCWGQHGGHMALVETGPSGVTWGIGFDKIPHVYNNGYGGAVTCGSSAMSDNTMPITDYQHMYVYENEKWFPVVGWCCKGVFTDDFHWLTESGRSVASKDSVTLPSSKWEWTSDWTIDFSTPGGVDKNGWQYSNYLYGPFHSRLHMRDSYRRRRWTRRCRLSYLGPWQTEDSLGLVDISVQIDPLDKDTDTVVVWAVGATGEVVYRSGVTSMQPMGQSWVHVATDMDKPFKSISIGGKYRVWGIASDGSAWFRTGVSPSNPAGTCWLLVVPPPECDFLLHQVSAGATTVWAVDTGDNLWHRQNITPTFPEGTGWEKVASRVKRVCVGPKDETWIVTDALFSKAKHGPGVVYKRLGISPSKPTGTDWEVVIGSGWAHVSIRGLREDGNKSGNDEDSWD</sequence>
<keyword evidence="9" id="KW-1185">Reference proteome</keyword>
<feature type="region of interest" description="Disordered" evidence="5">
    <location>
        <begin position="452"/>
        <end position="483"/>
    </location>
</feature>
<evidence type="ECO:0000256" key="3">
    <source>
        <dbReference type="ARBA" id="ARBA00016409"/>
    </source>
</evidence>
<dbReference type="Pfam" id="PF19193">
    <property type="entry name" value="Tectonin"/>
    <property type="match status" value="1"/>
</dbReference>
<feature type="domain" description="Peroxin/Ferlin" evidence="7">
    <location>
        <begin position="1132"/>
        <end position="1165"/>
    </location>
</feature>
<dbReference type="SMART" id="SM00693">
    <property type="entry name" value="DysFN"/>
    <property type="match status" value="1"/>
</dbReference>
<dbReference type="InterPro" id="IPR010482">
    <property type="entry name" value="TECPR1-like_DysF"/>
</dbReference>
<evidence type="ECO:0000313" key="9">
    <source>
        <dbReference type="Proteomes" id="UP001497497"/>
    </source>
</evidence>
<feature type="region of interest" description="Disordered" evidence="5">
    <location>
        <begin position="411"/>
        <end position="440"/>
    </location>
</feature>
<feature type="compositionally biased region" description="Polar residues" evidence="5">
    <location>
        <begin position="186"/>
        <end position="205"/>
    </location>
</feature>
<evidence type="ECO:0000256" key="4">
    <source>
        <dbReference type="ARBA" id="ARBA00022737"/>
    </source>
</evidence>
<dbReference type="PANTHER" id="PTHR23250">
    <property type="entry name" value="DYSFERLIN-RELATED"/>
    <property type="match status" value="1"/>
</dbReference>
<dbReference type="SMART" id="SM00694">
    <property type="entry name" value="DysFC"/>
    <property type="match status" value="1"/>
</dbReference>
<dbReference type="InterPro" id="IPR006624">
    <property type="entry name" value="Beta-propeller_rpt_TECPR"/>
</dbReference>
<evidence type="ECO:0000256" key="2">
    <source>
        <dbReference type="ARBA" id="ARBA00005966"/>
    </source>
</evidence>
<dbReference type="InterPro" id="IPR006614">
    <property type="entry name" value="Peroxin/Ferlin"/>
</dbReference>
<evidence type="ECO:0000256" key="1">
    <source>
        <dbReference type="ARBA" id="ARBA00004652"/>
    </source>
</evidence>
<organism evidence="8 9">
    <name type="scientific">Lymnaea stagnalis</name>
    <name type="common">Great pond snail</name>
    <name type="synonym">Helix stagnalis</name>
    <dbReference type="NCBI Taxonomy" id="6523"/>
    <lineage>
        <taxon>Eukaryota</taxon>
        <taxon>Metazoa</taxon>
        <taxon>Spiralia</taxon>
        <taxon>Lophotrochozoa</taxon>
        <taxon>Mollusca</taxon>
        <taxon>Gastropoda</taxon>
        <taxon>Heterobranchia</taxon>
        <taxon>Euthyneura</taxon>
        <taxon>Panpulmonata</taxon>
        <taxon>Hygrophila</taxon>
        <taxon>Lymnaeoidea</taxon>
        <taxon>Lymnaeidae</taxon>
        <taxon>Lymnaea</taxon>
    </lineage>
</organism>
<dbReference type="Gene3D" id="2.30.29.30">
    <property type="entry name" value="Pleckstrin-homology domain (PH domain)/Phosphotyrosine-binding domain (PTB)"/>
    <property type="match status" value="1"/>
</dbReference>
<feature type="compositionally biased region" description="Polar residues" evidence="5">
    <location>
        <begin position="464"/>
        <end position="475"/>
    </location>
</feature>
<dbReference type="SMART" id="SM00706">
    <property type="entry name" value="TECPR"/>
    <property type="match status" value="2"/>
</dbReference>
<dbReference type="EMBL" id="CAXITT010001344">
    <property type="protein sequence ID" value="CAL1548426.1"/>
    <property type="molecule type" value="Genomic_DNA"/>
</dbReference>
<evidence type="ECO:0000256" key="5">
    <source>
        <dbReference type="SAM" id="MobiDB-lite"/>
    </source>
</evidence>